<sequence length="26" mass="3057">MDRKAIAKEFENAEKQSRENCPTDFV</sequence>
<name>Q1N0C2_9GAMM</name>
<comment type="caution">
    <text evidence="2">The sequence shown here is derived from an EMBL/GenBank/DDBJ whole genome shotgun (WGS) entry which is preliminary data.</text>
</comment>
<accession>Q1N0C2</accession>
<organism evidence="2 4">
    <name type="scientific">Bermanella marisrubri</name>
    <dbReference type="NCBI Taxonomy" id="207949"/>
    <lineage>
        <taxon>Bacteria</taxon>
        <taxon>Pseudomonadati</taxon>
        <taxon>Pseudomonadota</taxon>
        <taxon>Gammaproteobacteria</taxon>
        <taxon>Oceanospirillales</taxon>
        <taxon>Oceanospirillaceae</taxon>
        <taxon>Bermanella</taxon>
    </lineage>
</organism>
<dbReference type="HOGENOM" id="CLU_3416624_0_0_6"/>
<dbReference type="Proteomes" id="UP000004263">
    <property type="component" value="Unassembled WGS sequence"/>
</dbReference>
<reference evidence="2 4" key="1">
    <citation type="submission" date="2006-03" db="EMBL/GenBank/DDBJ databases">
        <authorList>
            <person name="Pinhassi J."/>
            <person name="Pedros-Alio C."/>
            <person name="Ferriera S."/>
            <person name="Johnson J."/>
            <person name="Kravitz S."/>
            <person name="Halpern A."/>
            <person name="Remington K."/>
            <person name="Beeson K."/>
            <person name="Tran B."/>
            <person name="Rogers Y.-H."/>
            <person name="Friedman R."/>
            <person name="Venter J.C."/>
        </authorList>
    </citation>
    <scope>NUCLEOTIDE SEQUENCE [LARGE SCALE GENOMIC DNA]</scope>
    <source>
        <strain evidence="2 4">RED65</strain>
    </source>
</reference>
<gene>
    <name evidence="2" type="ORF">RED65_06327</name>
    <name evidence="3" type="ORF">RED65_11859</name>
</gene>
<feature type="region of interest" description="Disordered" evidence="1">
    <location>
        <begin position="1"/>
        <end position="26"/>
    </location>
</feature>
<evidence type="ECO:0000313" key="3">
    <source>
        <dbReference type="EMBL" id="EAT12763.1"/>
    </source>
</evidence>
<dbReference type="EMBL" id="AAQH01000014">
    <property type="protein sequence ID" value="EAT11742.1"/>
    <property type="molecule type" value="Genomic_DNA"/>
</dbReference>
<feature type="compositionally biased region" description="Basic and acidic residues" evidence="1">
    <location>
        <begin position="1"/>
        <end position="18"/>
    </location>
</feature>
<evidence type="ECO:0000313" key="4">
    <source>
        <dbReference type="Proteomes" id="UP000004263"/>
    </source>
</evidence>
<keyword evidence="4" id="KW-1185">Reference proteome</keyword>
<evidence type="ECO:0000256" key="1">
    <source>
        <dbReference type="SAM" id="MobiDB-lite"/>
    </source>
</evidence>
<protein>
    <submittedName>
        <fullName evidence="2">Uncharacterized protein</fullName>
    </submittedName>
</protein>
<dbReference type="EMBL" id="AAQH01000004">
    <property type="protein sequence ID" value="EAT12763.1"/>
    <property type="molecule type" value="Genomic_DNA"/>
</dbReference>
<proteinExistence type="predicted"/>
<dbReference type="AlphaFoldDB" id="Q1N0C2"/>
<evidence type="ECO:0000313" key="2">
    <source>
        <dbReference type="EMBL" id="EAT11742.1"/>
    </source>
</evidence>